<accession>A0A369A3B6</accession>
<dbReference type="Gene3D" id="1.25.40.10">
    <property type="entry name" value="Tetratricopeptide repeat domain"/>
    <property type="match status" value="1"/>
</dbReference>
<dbReference type="InterPro" id="IPR019734">
    <property type="entry name" value="TPR_rpt"/>
</dbReference>
<dbReference type="Proteomes" id="UP000253517">
    <property type="component" value="Unassembled WGS sequence"/>
</dbReference>
<reference evidence="2 3" key="1">
    <citation type="submission" date="2018-07" db="EMBL/GenBank/DDBJ databases">
        <title>Genomic Encyclopedia of Type Strains, Phase IV (KMG-IV): sequencing the most valuable type-strain genomes for metagenomic binning, comparative biology and taxonomic classification.</title>
        <authorList>
            <person name="Goeker M."/>
        </authorList>
    </citation>
    <scope>NUCLEOTIDE SEQUENCE [LARGE SCALE GENOMIC DNA]</scope>
    <source>
        <strain evidence="2 3">DSM 21410</strain>
    </source>
</reference>
<dbReference type="Pfam" id="PF13432">
    <property type="entry name" value="TPR_16"/>
    <property type="match status" value="1"/>
</dbReference>
<dbReference type="AlphaFoldDB" id="A0A369A3B6"/>
<protein>
    <submittedName>
        <fullName evidence="2">Uncharacterized protein</fullName>
    </submittedName>
</protein>
<dbReference type="PROSITE" id="PS50005">
    <property type="entry name" value="TPR"/>
    <property type="match status" value="1"/>
</dbReference>
<sequence length="335" mass="38923">MSTKVRAQDISRLHAAGQYSRLLAYGNKIDSLRGEEALLVADAYFRHKNPGKAEDILYKVIKRGYTTEEAYWQMAQVLLAQEKWVEALEYTEKALKYDLRNYTYLKTRAGILLQLGKNREAEAEYRMLIKLRPGDESLYWLAYQAMAEQEDYRRGKAFLLQHLSKFKTPGFQNSAYDALIRTYLYTLKMPDSAYYFIKKWQNATGISNENLSAEILVLTRKGNFTQAMGLIDAHKSQIKMTNLGVLFDEIDGGSDFALQVYYHPGKKEYTAFVMDSEKQYFQGKIHWKTTPDRGSKVRIELPRQLEERTYAINPANYHEVRAKFLHIARAINNLE</sequence>
<name>A0A369A3B6_9FLAO</name>
<keyword evidence="3" id="KW-1185">Reference proteome</keyword>
<comment type="caution">
    <text evidence="2">The sequence shown here is derived from an EMBL/GenBank/DDBJ whole genome shotgun (WGS) entry which is preliminary data.</text>
</comment>
<keyword evidence="1" id="KW-0802">TPR repeat</keyword>
<proteinExistence type="predicted"/>
<dbReference type="RefSeq" id="WP_037359300.1">
    <property type="nucleotide sequence ID" value="NZ_BHZF01000002.1"/>
</dbReference>
<organism evidence="2 3">
    <name type="scientific">Schleiferia thermophila</name>
    <dbReference type="NCBI Taxonomy" id="884107"/>
    <lineage>
        <taxon>Bacteria</taxon>
        <taxon>Pseudomonadati</taxon>
        <taxon>Bacteroidota</taxon>
        <taxon>Flavobacteriia</taxon>
        <taxon>Flavobacteriales</taxon>
        <taxon>Schleiferiaceae</taxon>
        <taxon>Schleiferia</taxon>
    </lineage>
</organism>
<gene>
    <name evidence="2" type="ORF">DES35_102122</name>
</gene>
<dbReference type="SUPFAM" id="SSF48452">
    <property type="entry name" value="TPR-like"/>
    <property type="match status" value="1"/>
</dbReference>
<evidence type="ECO:0000256" key="1">
    <source>
        <dbReference type="PROSITE-ProRule" id="PRU00339"/>
    </source>
</evidence>
<evidence type="ECO:0000313" key="2">
    <source>
        <dbReference type="EMBL" id="RCX03671.1"/>
    </source>
</evidence>
<dbReference type="SMART" id="SM00028">
    <property type="entry name" value="TPR"/>
    <property type="match status" value="2"/>
</dbReference>
<dbReference type="InterPro" id="IPR011990">
    <property type="entry name" value="TPR-like_helical_dom_sf"/>
</dbReference>
<dbReference type="EMBL" id="QPJS01000002">
    <property type="protein sequence ID" value="RCX03671.1"/>
    <property type="molecule type" value="Genomic_DNA"/>
</dbReference>
<evidence type="ECO:0000313" key="3">
    <source>
        <dbReference type="Proteomes" id="UP000253517"/>
    </source>
</evidence>
<feature type="repeat" description="TPR" evidence="1">
    <location>
        <begin position="68"/>
        <end position="101"/>
    </location>
</feature>